<accession>A0A420FM57</accession>
<evidence type="ECO:0000313" key="3">
    <source>
        <dbReference type="Proteomes" id="UP000286402"/>
    </source>
</evidence>
<dbReference type="RefSeq" id="WP_120335015.1">
    <property type="nucleotide sequence ID" value="NZ_MCAQ01000025.1"/>
</dbReference>
<organism evidence="2 3">
    <name type="scientific">Sphingobacterium siyangense</name>
    <dbReference type="NCBI Taxonomy" id="459529"/>
    <lineage>
        <taxon>Bacteria</taxon>
        <taxon>Pseudomonadati</taxon>
        <taxon>Bacteroidota</taxon>
        <taxon>Sphingobacteriia</taxon>
        <taxon>Sphingobacteriales</taxon>
        <taxon>Sphingobacteriaceae</taxon>
        <taxon>Sphingobacterium</taxon>
    </lineage>
</organism>
<dbReference type="Proteomes" id="UP000286402">
    <property type="component" value="Unassembled WGS sequence"/>
</dbReference>
<feature type="chain" id="PRO_5019260850" evidence="1">
    <location>
        <begin position="21"/>
        <end position="150"/>
    </location>
</feature>
<protein>
    <submittedName>
        <fullName evidence="2">Uncharacterized protein</fullName>
    </submittedName>
</protein>
<comment type="caution">
    <text evidence="2">The sequence shown here is derived from an EMBL/GenBank/DDBJ whole genome shotgun (WGS) entry which is preliminary data.</text>
</comment>
<keyword evidence="3" id="KW-1185">Reference proteome</keyword>
<reference evidence="2 3" key="1">
    <citation type="submission" date="2016-07" db="EMBL/GenBank/DDBJ databases">
        <title>Genome analysis of Sphingobacterium siyangense T12B17.</title>
        <authorList>
            <person name="Xu D."/>
            <person name="Su Y."/>
            <person name="Zheng S."/>
        </authorList>
    </citation>
    <scope>NUCLEOTIDE SEQUENCE [LARGE SCALE GENOMIC DNA]</scope>
    <source>
        <strain evidence="2 3">T12B17</strain>
    </source>
</reference>
<dbReference type="AlphaFoldDB" id="A0A420FM57"/>
<evidence type="ECO:0000313" key="2">
    <source>
        <dbReference type="EMBL" id="RKF34012.1"/>
    </source>
</evidence>
<evidence type="ECO:0000256" key="1">
    <source>
        <dbReference type="SAM" id="SignalP"/>
    </source>
</evidence>
<dbReference type="EMBL" id="MCAQ01000025">
    <property type="protein sequence ID" value="RKF34012.1"/>
    <property type="molecule type" value="Genomic_DNA"/>
</dbReference>
<sequence>MNFLKLIPLLFCLAVGSVYANSSSDKKEHVQPEKKAVEHKQASQNTIKIVSGASLRLNNNTAYTLTAGVQLWSGNSVINLSFPSAPWSNILYENIPEGTYTISVHSGSSFDYEYWIPQLGEKRTGNSDFFGIQFSENKPLGIFCSIKNNN</sequence>
<keyword evidence="1" id="KW-0732">Signal</keyword>
<name>A0A420FM57_9SPHI</name>
<gene>
    <name evidence="2" type="ORF">BCY89_10165</name>
</gene>
<feature type="signal peptide" evidence="1">
    <location>
        <begin position="1"/>
        <end position="20"/>
    </location>
</feature>
<proteinExistence type="predicted"/>